<keyword evidence="3" id="KW-1185">Reference proteome</keyword>
<feature type="region of interest" description="Disordered" evidence="1">
    <location>
        <begin position="339"/>
        <end position="389"/>
    </location>
</feature>
<feature type="region of interest" description="Disordered" evidence="1">
    <location>
        <begin position="1"/>
        <end position="47"/>
    </location>
</feature>
<feature type="region of interest" description="Disordered" evidence="1">
    <location>
        <begin position="303"/>
        <end position="325"/>
    </location>
</feature>
<evidence type="ECO:0000313" key="2">
    <source>
        <dbReference type="EMBL" id="CAK0861826.1"/>
    </source>
</evidence>
<organism evidence="2 3">
    <name type="scientific">Prorocentrum cordatum</name>
    <dbReference type="NCBI Taxonomy" id="2364126"/>
    <lineage>
        <taxon>Eukaryota</taxon>
        <taxon>Sar</taxon>
        <taxon>Alveolata</taxon>
        <taxon>Dinophyceae</taxon>
        <taxon>Prorocentrales</taxon>
        <taxon>Prorocentraceae</taxon>
        <taxon>Prorocentrum</taxon>
    </lineage>
</organism>
<evidence type="ECO:0000313" key="3">
    <source>
        <dbReference type="Proteomes" id="UP001189429"/>
    </source>
</evidence>
<dbReference type="EMBL" id="CAUYUJ010016096">
    <property type="protein sequence ID" value="CAK0861826.1"/>
    <property type="molecule type" value="Genomic_DNA"/>
</dbReference>
<name>A0ABN9UPF2_9DINO</name>
<reference evidence="2" key="1">
    <citation type="submission" date="2023-10" db="EMBL/GenBank/DDBJ databases">
        <authorList>
            <person name="Chen Y."/>
            <person name="Shah S."/>
            <person name="Dougan E. K."/>
            <person name="Thang M."/>
            <person name="Chan C."/>
        </authorList>
    </citation>
    <scope>NUCLEOTIDE SEQUENCE [LARGE SCALE GENOMIC DNA]</scope>
</reference>
<comment type="caution">
    <text evidence="2">The sequence shown here is derived from an EMBL/GenBank/DDBJ whole genome shotgun (WGS) entry which is preliminary data.</text>
</comment>
<dbReference type="Proteomes" id="UP001189429">
    <property type="component" value="Unassembled WGS sequence"/>
</dbReference>
<protein>
    <submittedName>
        <fullName evidence="2">Uncharacterized protein</fullName>
    </submittedName>
</protein>
<sequence length="713" mass="78180">MSANLEMPGAGCKREQIKRSKREGGPSDDDGDRLADEVPDPASTVKKQKRVKVCRKCKANSQDDTSLRFVDLDKCEMCWDVKQAFPELSWDECCEKAETDELFAKDWSKAEKIQQGGERTWRNESLVGFVQQAGMKVETLYWFLTLSDFADMFHITPAQSGFQTMDIPSEDGRGKITGVLVKPSPEDPPHLYRRVSMFSQAFFKVNENVVGPGQQYREAQCHETYKCLIRENADSYRDTDFRPERRQVVKTLKEIAPIADKAKRDLEAQVIQVPGGVADSDDEVLPVGGSLLSRTARNAAVASTQAPAAKAQGRGRGGGQAAAKRAAIMAQMRQDLLIDPAGTGKRPSGRARGSAASAAVDVQVDLSGEEMRSKGPTRRDKTPDEKDSMNLDIDAHSIMEGRWPNVKIQIAGMRKTLNSSGMSQHSRKFLDLTRDVRVWENANNLRLSVAEPTVAEYHGAKTKIEALIDDFQEIPDMIWRRWTAMEAMVRLSAGKEDFRATSMYSALLGAIRAFDDAFQNVGEVHSETCIEKLAVFRNILRVKIEEAQNIAGGLREGGAWKSDAPAGPLEAVVKHADQAGGLLKGPGTKIQKVKEGLASAVEAFRGELAKFPYICEHPEVVAANNAAFDAADEAVALSQATTLEGQLCRSLLKKDEAARTESIIPYMAQYSHVPQKDIHPALWEAAAKAQAAKSEVKAKGPPAAKAKPPGGKK</sequence>
<feature type="compositionally biased region" description="Basic and acidic residues" evidence="1">
    <location>
        <begin position="369"/>
        <end position="389"/>
    </location>
</feature>
<evidence type="ECO:0000256" key="1">
    <source>
        <dbReference type="SAM" id="MobiDB-lite"/>
    </source>
</evidence>
<proteinExistence type="predicted"/>
<feature type="compositionally biased region" description="Basic and acidic residues" evidence="1">
    <location>
        <begin position="12"/>
        <end position="25"/>
    </location>
</feature>
<feature type="compositionally biased region" description="Low complexity" evidence="1">
    <location>
        <begin position="350"/>
        <end position="359"/>
    </location>
</feature>
<gene>
    <name evidence="2" type="ORF">PCOR1329_LOCUS50383</name>
</gene>
<accession>A0ABN9UPF2</accession>
<feature type="region of interest" description="Disordered" evidence="1">
    <location>
        <begin position="693"/>
        <end position="713"/>
    </location>
</feature>